<keyword evidence="3" id="KW-1185">Reference proteome</keyword>
<sequence>MPSVPEAAPGGLPQTRCGTGSLFRCSCRSAGSFQMTYVASPSYDRNDASRASNLRQCLETARRRLDETSHNSETEKIETLVASAVEAGWEEEEVREALSAGGEQGNKVPEHEPPVPTIGVVPSSSF</sequence>
<evidence type="ECO:0000313" key="2">
    <source>
        <dbReference type="EMBL" id="CAK03267.1"/>
    </source>
</evidence>
<accession>Q1M671</accession>
<organism evidence="2 3">
    <name type="scientific">Rhizobium johnstonii (strain DSM 114642 / LMG 32736 / 3841)</name>
    <name type="common">Rhizobium leguminosarum bv. viciae</name>
    <dbReference type="NCBI Taxonomy" id="216596"/>
    <lineage>
        <taxon>Bacteria</taxon>
        <taxon>Pseudomonadati</taxon>
        <taxon>Pseudomonadota</taxon>
        <taxon>Alphaproteobacteria</taxon>
        <taxon>Hyphomicrobiales</taxon>
        <taxon>Rhizobiaceae</taxon>
        <taxon>Rhizobium/Agrobacterium group</taxon>
        <taxon>Rhizobium</taxon>
        <taxon>Rhizobium johnstonii</taxon>
    </lineage>
</organism>
<evidence type="ECO:0000313" key="3">
    <source>
        <dbReference type="Proteomes" id="UP000006575"/>
    </source>
</evidence>
<dbReference type="KEGG" id="rle:pRL110317"/>
<reference evidence="2 3" key="1">
    <citation type="journal article" date="2006" name="Genome Biol.">
        <title>The genome of Rhizobium leguminosarum has recognizable core and accessory components.</title>
        <authorList>
            <person name="Young J.W."/>
            <person name="Crossman L.C."/>
            <person name="Johnston A.W.B."/>
            <person name="Thomson N.R."/>
            <person name="Ghazoui Z.F."/>
            <person name="Hull K.H."/>
            <person name="Wexler M."/>
            <person name="Curson A.R.J."/>
            <person name="Todd J.D."/>
            <person name="Poole P.S."/>
            <person name="Mauchline T.H."/>
            <person name="East A.K."/>
            <person name="Quail M.A."/>
            <person name="Churcher C."/>
            <person name="Arrowsmith C."/>
            <person name="Cherevach A."/>
            <person name="Chillingworth T."/>
            <person name="Clarke K."/>
            <person name="Cronin A."/>
            <person name="Davis P."/>
            <person name="Fraser A."/>
            <person name="Hance Z."/>
            <person name="Hauser H."/>
            <person name="Jagels K."/>
            <person name="Moule S."/>
            <person name="Mungall K."/>
            <person name="Norbertczak H."/>
            <person name="Rabbinowitsch E."/>
            <person name="Sanders M."/>
            <person name="Simmonds M."/>
            <person name="Whitehead S."/>
            <person name="Parkhill J."/>
        </authorList>
    </citation>
    <scope>NUCLEOTIDE SEQUENCE [LARGE SCALE GENOMIC DNA]</scope>
    <source>
        <strain evidence="3">DSM 114642 / LMG 32736 / 3841</strain>
    </source>
</reference>
<dbReference type="EnsemblBacteria" id="CAK03267">
    <property type="protein sequence ID" value="CAK03267"/>
    <property type="gene ID" value="pRL110317"/>
</dbReference>
<keyword evidence="2" id="KW-0614">Plasmid</keyword>
<proteinExistence type="predicted"/>
<feature type="region of interest" description="Disordered" evidence="1">
    <location>
        <begin position="96"/>
        <end position="126"/>
    </location>
</feature>
<geneLocation type="plasmid" evidence="2 3">
    <name>pRL11</name>
</geneLocation>
<dbReference type="EMBL" id="AM236085">
    <property type="protein sequence ID" value="CAK03267.1"/>
    <property type="molecule type" value="Genomic_DNA"/>
</dbReference>
<dbReference type="AlphaFoldDB" id="Q1M671"/>
<dbReference type="Proteomes" id="UP000006575">
    <property type="component" value="Plasmid pRL11"/>
</dbReference>
<gene>
    <name evidence="2" type="ordered locus">pRL110317</name>
</gene>
<protein>
    <submittedName>
        <fullName evidence="2">Uncharacterized protein</fullName>
    </submittedName>
</protein>
<evidence type="ECO:0000256" key="1">
    <source>
        <dbReference type="SAM" id="MobiDB-lite"/>
    </source>
</evidence>
<name>Q1M671_RHIJ3</name>
<dbReference type="HOGENOM" id="CLU_162031_0_0_5"/>